<sequence length="114" mass="13853">MPENYPEFTNIIKFIFGCMIVFYWAYASWFQRYLSRMAKAIRESNERLSRADSFWNPLLDKPRKLTLSEHIWIKWIILLIIVWILIAFAATVIIYEADWVDVREMILSLFNYYT</sequence>
<dbReference type="EMBL" id="AMFJ01000144">
    <property type="protein sequence ID" value="EKE29571.1"/>
    <property type="molecule type" value="Genomic_DNA"/>
</dbReference>
<proteinExistence type="predicted"/>
<name>K2FEG5_9BACT</name>
<accession>K2FEG5</accession>
<reference evidence="1" key="1">
    <citation type="journal article" date="2012" name="Science">
        <title>Fermentation, hydrogen, and sulfur metabolism in multiple uncultivated bacterial phyla.</title>
        <authorList>
            <person name="Wrighton K.C."/>
            <person name="Thomas B.C."/>
            <person name="Sharon I."/>
            <person name="Miller C.S."/>
            <person name="Castelle C.J."/>
            <person name="VerBerkmoes N.C."/>
            <person name="Wilkins M.J."/>
            <person name="Hettich R.L."/>
            <person name="Lipton M.S."/>
            <person name="Williams K.H."/>
            <person name="Long P.E."/>
            <person name="Banfield J.F."/>
        </authorList>
    </citation>
    <scope>NUCLEOTIDE SEQUENCE [LARGE SCALE GENOMIC DNA]</scope>
</reference>
<comment type="caution">
    <text evidence="1">The sequence shown here is derived from an EMBL/GenBank/DDBJ whole genome shotgun (WGS) entry which is preliminary data.</text>
</comment>
<protein>
    <submittedName>
        <fullName evidence="1">Uncharacterized protein</fullName>
    </submittedName>
</protein>
<gene>
    <name evidence="1" type="ORF">ACD_2C00144G0006</name>
</gene>
<evidence type="ECO:0000313" key="1">
    <source>
        <dbReference type="EMBL" id="EKE29571.1"/>
    </source>
</evidence>
<dbReference type="AlphaFoldDB" id="K2FEG5"/>
<organism evidence="1">
    <name type="scientific">uncultured bacterium</name>
    <name type="common">gcode 4</name>
    <dbReference type="NCBI Taxonomy" id="1234023"/>
    <lineage>
        <taxon>Bacteria</taxon>
        <taxon>environmental samples</taxon>
    </lineage>
</organism>